<gene>
    <name evidence="2" type="ORF">IXB28_02750</name>
</gene>
<dbReference type="CDD" id="cd00761">
    <property type="entry name" value="Glyco_tranf_GTA_type"/>
    <property type="match status" value="1"/>
</dbReference>
<dbReference type="SUPFAM" id="SSF53448">
    <property type="entry name" value="Nucleotide-diphospho-sugar transferases"/>
    <property type="match status" value="1"/>
</dbReference>
<organism evidence="2 3">
    <name type="scientific">Leptothoe kymatousa TAU-MAC 1615</name>
    <dbReference type="NCBI Taxonomy" id="2364775"/>
    <lineage>
        <taxon>Bacteria</taxon>
        <taxon>Bacillati</taxon>
        <taxon>Cyanobacteriota</taxon>
        <taxon>Cyanophyceae</taxon>
        <taxon>Nodosilineales</taxon>
        <taxon>Cymatolegaceae</taxon>
        <taxon>Leptothoe</taxon>
        <taxon>Leptothoe kymatousa</taxon>
    </lineage>
</organism>
<evidence type="ECO:0000313" key="3">
    <source>
        <dbReference type="Proteomes" id="UP001196661"/>
    </source>
</evidence>
<evidence type="ECO:0000259" key="1">
    <source>
        <dbReference type="Pfam" id="PF00535"/>
    </source>
</evidence>
<name>A0ABS5Y0U9_9CYAN</name>
<dbReference type="PANTHER" id="PTHR22916:SF3">
    <property type="entry name" value="UDP-GLCNAC:BETAGAL BETA-1,3-N-ACETYLGLUCOSAMINYLTRANSFERASE-LIKE PROTEIN 1"/>
    <property type="match status" value="1"/>
</dbReference>
<proteinExistence type="predicted"/>
<reference evidence="2 3" key="1">
    <citation type="journal article" date="2021" name="Mar. Drugs">
        <title>Genome Reduction and Secondary Metabolism of the Marine Sponge-Associated Cyanobacterium Leptothoe.</title>
        <authorList>
            <person name="Konstantinou D."/>
            <person name="Popin R.V."/>
            <person name="Fewer D.P."/>
            <person name="Sivonen K."/>
            <person name="Gkelis S."/>
        </authorList>
    </citation>
    <scope>NUCLEOTIDE SEQUENCE [LARGE SCALE GENOMIC DNA]</scope>
    <source>
        <strain evidence="2 3">TAU-MAC 1615</strain>
    </source>
</reference>
<dbReference type="InterPro" id="IPR029044">
    <property type="entry name" value="Nucleotide-diphossugar_trans"/>
</dbReference>
<accession>A0ABS5Y0U9</accession>
<dbReference type="Proteomes" id="UP001196661">
    <property type="component" value="Unassembled WGS sequence"/>
</dbReference>
<evidence type="ECO:0000313" key="2">
    <source>
        <dbReference type="EMBL" id="MBT9311113.1"/>
    </source>
</evidence>
<dbReference type="PANTHER" id="PTHR22916">
    <property type="entry name" value="GLYCOSYLTRANSFERASE"/>
    <property type="match status" value="1"/>
</dbReference>
<sequence length="311" mass="35077">MTSNLLVSVVIPAYNAADYLPEVIQAVIDQSYKHWELLVIDDGSKDNTAEVVNDFCQKDSRVRLISKENGGVSVARNLGAQLAKGDLVAFLDSDDLWLKDKLLVHVNHMAKNPKVGVSFSRVELIESDGQTTNKLTDNIAQEVNPQDLFYSNPTVTTSNLVIRKSVFQDLNGFDESMQYNEDIDLLFRLAIQNDWKLEGIDQVLVQYRLHASGLSSTLKKMEDGWVKLMQKARQVAPNLVEQHYSAAQSAQLQYLARQTLRLDLPALLGVSFVNRALISNWPNLYKNPKLVALAILIYFKFATFNMFKLNI</sequence>
<dbReference type="EMBL" id="JADOER010000004">
    <property type="protein sequence ID" value="MBT9311113.1"/>
    <property type="molecule type" value="Genomic_DNA"/>
</dbReference>
<dbReference type="Pfam" id="PF00535">
    <property type="entry name" value="Glycos_transf_2"/>
    <property type="match status" value="1"/>
</dbReference>
<comment type="caution">
    <text evidence="2">The sequence shown here is derived from an EMBL/GenBank/DDBJ whole genome shotgun (WGS) entry which is preliminary data.</text>
</comment>
<dbReference type="InterPro" id="IPR001173">
    <property type="entry name" value="Glyco_trans_2-like"/>
</dbReference>
<dbReference type="Gene3D" id="3.90.550.10">
    <property type="entry name" value="Spore Coat Polysaccharide Biosynthesis Protein SpsA, Chain A"/>
    <property type="match status" value="1"/>
</dbReference>
<keyword evidence="3" id="KW-1185">Reference proteome</keyword>
<protein>
    <submittedName>
        <fullName evidence="2">Glycosyltransferase family 2 protein</fullName>
    </submittedName>
</protein>
<feature type="domain" description="Glycosyltransferase 2-like" evidence="1">
    <location>
        <begin position="8"/>
        <end position="169"/>
    </location>
</feature>
<dbReference type="RefSeq" id="WP_215617021.1">
    <property type="nucleotide sequence ID" value="NZ_JADOER010000004.1"/>
</dbReference>